<sequence>MASLISLMRALEWVETGREGPLSTPLNIELTVSAPPATPLWSVPFGFPL</sequence>
<organism evidence="1">
    <name type="scientific">Anguilla anguilla</name>
    <name type="common">European freshwater eel</name>
    <name type="synonym">Muraena anguilla</name>
    <dbReference type="NCBI Taxonomy" id="7936"/>
    <lineage>
        <taxon>Eukaryota</taxon>
        <taxon>Metazoa</taxon>
        <taxon>Chordata</taxon>
        <taxon>Craniata</taxon>
        <taxon>Vertebrata</taxon>
        <taxon>Euteleostomi</taxon>
        <taxon>Actinopterygii</taxon>
        <taxon>Neopterygii</taxon>
        <taxon>Teleostei</taxon>
        <taxon>Anguilliformes</taxon>
        <taxon>Anguillidae</taxon>
        <taxon>Anguilla</taxon>
    </lineage>
</organism>
<proteinExistence type="predicted"/>
<protein>
    <submittedName>
        <fullName evidence="1">Uncharacterized protein</fullName>
    </submittedName>
</protein>
<dbReference type="EMBL" id="GBXM01064801">
    <property type="protein sequence ID" value="JAH43776.1"/>
    <property type="molecule type" value="Transcribed_RNA"/>
</dbReference>
<evidence type="ECO:0000313" key="1">
    <source>
        <dbReference type="EMBL" id="JAH43776.1"/>
    </source>
</evidence>
<reference evidence="1" key="1">
    <citation type="submission" date="2014-11" db="EMBL/GenBank/DDBJ databases">
        <authorList>
            <person name="Amaro Gonzalez C."/>
        </authorList>
    </citation>
    <scope>NUCLEOTIDE SEQUENCE</scope>
</reference>
<accession>A0A0E9SR59</accession>
<dbReference type="AlphaFoldDB" id="A0A0E9SR59"/>
<name>A0A0E9SR59_ANGAN</name>
<reference evidence="1" key="2">
    <citation type="journal article" date="2015" name="Fish Shellfish Immunol.">
        <title>Early steps in the European eel (Anguilla anguilla)-Vibrio vulnificus interaction in the gills: Role of the RtxA13 toxin.</title>
        <authorList>
            <person name="Callol A."/>
            <person name="Pajuelo D."/>
            <person name="Ebbesson L."/>
            <person name="Teles M."/>
            <person name="MacKenzie S."/>
            <person name="Amaro C."/>
        </authorList>
    </citation>
    <scope>NUCLEOTIDE SEQUENCE</scope>
</reference>